<dbReference type="KEGG" id="plon:Pla110_13560"/>
<dbReference type="EMBL" id="CP036281">
    <property type="protein sequence ID" value="QDU79645.1"/>
    <property type="molecule type" value="Genomic_DNA"/>
</dbReference>
<accession>A0A518CK89</accession>
<proteinExistence type="predicted"/>
<evidence type="ECO:0000313" key="1">
    <source>
        <dbReference type="EMBL" id="QDU79645.1"/>
    </source>
</evidence>
<gene>
    <name evidence="1" type="ORF">Pla110_13560</name>
</gene>
<dbReference type="OrthoDB" id="302789at2"/>
<sequence length="294" mass="34329">MATLTQLHETHMGGDFRDFFINGSATYDYGIPGTNCSKCGEIWAYRQITTFECPDEIREEMADVVDAKPNMPWEELSVFISKWERKVIEYYPNARLLPGFNLQPIKWDIPSYPESDVYFQMGSVIVRDNAKQVIEKNRFTGLCFFPVLLGQVGELKESEIILEDEFDMEEDVIEPCDLLAAAPKLDDLNDVGIFFNAITEFDAYRDIKEKESRVTKVCDFCGCVDYDLPQERQEEYEHYNLNKFIPEKYVPDYDIFDSHIHRGWLMRPEVYEALKTECDLRNCEVHEIKVVNNP</sequence>
<organism evidence="1 2">
    <name type="scientific">Polystyrenella longa</name>
    <dbReference type="NCBI Taxonomy" id="2528007"/>
    <lineage>
        <taxon>Bacteria</taxon>
        <taxon>Pseudomonadati</taxon>
        <taxon>Planctomycetota</taxon>
        <taxon>Planctomycetia</taxon>
        <taxon>Planctomycetales</taxon>
        <taxon>Planctomycetaceae</taxon>
        <taxon>Polystyrenella</taxon>
    </lineage>
</organism>
<name>A0A518CK89_9PLAN</name>
<protein>
    <submittedName>
        <fullName evidence="1">Uncharacterized protein</fullName>
    </submittedName>
</protein>
<keyword evidence="2" id="KW-1185">Reference proteome</keyword>
<reference evidence="1 2" key="1">
    <citation type="submission" date="2019-02" db="EMBL/GenBank/DDBJ databases">
        <title>Deep-cultivation of Planctomycetes and their phenomic and genomic characterization uncovers novel biology.</title>
        <authorList>
            <person name="Wiegand S."/>
            <person name="Jogler M."/>
            <person name="Boedeker C."/>
            <person name="Pinto D."/>
            <person name="Vollmers J."/>
            <person name="Rivas-Marin E."/>
            <person name="Kohn T."/>
            <person name="Peeters S.H."/>
            <person name="Heuer A."/>
            <person name="Rast P."/>
            <person name="Oberbeckmann S."/>
            <person name="Bunk B."/>
            <person name="Jeske O."/>
            <person name="Meyerdierks A."/>
            <person name="Storesund J.E."/>
            <person name="Kallscheuer N."/>
            <person name="Luecker S."/>
            <person name="Lage O.M."/>
            <person name="Pohl T."/>
            <person name="Merkel B.J."/>
            <person name="Hornburger P."/>
            <person name="Mueller R.-W."/>
            <person name="Bruemmer F."/>
            <person name="Labrenz M."/>
            <person name="Spormann A.M."/>
            <person name="Op den Camp H."/>
            <person name="Overmann J."/>
            <person name="Amann R."/>
            <person name="Jetten M.S.M."/>
            <person name="Mascher T."/>
            <person name="Medema M.H."/>
            <person name="Devos D.P."/>
            <person name="Kaster A.-K."/>
            <person name="Ovreas L."/>
            <person name="Rohde M."/>
            <person name="Galperin M.Y."/>
            <person name="Jogler C."/>
        </authorList>
    </citation>
    <scope>NUCLEOTIDE SEQUENCE [LARGE SCALE GENOMIC DNA]</scope>
    <source>
        <strain evidence="1 2">Pla110</strain>
    </source>
</reference>
<dbReference type="RefSeq" id="WP_144994413.1">
    <property type="nucleotide sequence ID" value="NZ_CP036281.1"/>
</dbReference>
<evidence type="ECO:0000313" key="2">
    <source>
        <dbReference type="Proteomes" id="UP000317178"/>
    </source>
</evidence>
<dbReference type="Proteomes" id="UP000317178">
    <property type="component" value="Chromosome"/>
</dbReference>
<dbReference type="AlphaFoldDB" id="A0A518CK89"/>